<comment type="cofactor">
    <cofactor evidence="1">
        <name>Mg(2+)</name>
        <dbReference type="ChEBI" id="CHEBI:18420"/>
    </cofactor>
</comment>
<evidence type="ECO:0000256" key="11">
    <source>
        <dbReference type="ARBA" id="ARBA00048540"/>
    </source>
</evidence>
<dbReference type="Gene3D" id="3.10.520.10">
    <property type="entry name" value="ApbE-like domains"/>
    <property type="match status" value="1"/>
</dbReference>
<sequence length="354" mass="38052">MLLPPMSTLSFGSRPPVLRLLGAFAALALLALSGCGPREHTLSLVGTTMGTSWSVQVPHPPERLDQADLYARISAELEAVNERMSTYRASSELSRFNAAESTDWLPVSAELVRLVDTAIAVSTLTDGGFDVTVGPLVNLWGFGPEVKADQLPAQAEIDAALARVGWDLLATRSDPPALRKAQPDLYVDLSAIAKGYGVDRMAALLEDAGITDYLVEIGGELRGRGVNAEGEPWRIAIERPEPGRRVVLRVVALTDLGMATSGDYRNFFELDGRRYSHTIDPATGRPVDHQLASVTVLAERCAEADAWATALLVLGPERGMALANDRGLIALFVERFGDELRVTESTAFARMSGG</sequence>
<keyword evidence="6 12" id="KW-0808">Transferase</keyword>
<dbReference type="SUPFAM" id="SSF143631">
    <property type="entry name" value="ApbE-like"/>
    <property type="match status" value="1"/>
</dbReference>
<evidence type="ECO:0000256" key="6">
    <source>
        <dbReference type="ARBA" id="ARBA00022679"/>
    </source>
</evidence>
<name>A0ABS1CBW9_9GAMM</name>
<accession>A0ABS1CBW9</accession>
<evidence type="ECO:0000256" key="5">
    <source>
        <dbReference type="ARBA" id="ARBA00022630"/>
    </source>
</evidence>
<keyword evidence="5 12" id="KW-0285">Flavoprotein</keyword>
<keyword evidence="7 12" id="KW-0479">Metal-binding</keyword>
<proteinExistence type="inferred from homology"/>
<dbReference type="InterPro" id="IPR024932">
    <property type="entry name" value="ApbE"/>
</dbReference>
<gene>
    <name evidence="13" type="ORF">CKO31_00945</name>
</gene>
<dbReference type="InterPro" id="IPR003374">
    <property type="entry name" value="ApbE-like_sf"/>
</dbReference>
<dbReference type="Pfam" id="PF02424">
    <property type="entry name" value="ApbE"/>
    <property type="match status" value="1"/>
</dbReference>
<dbReference type="EC" id="2.7.1.180" evidence="3 12"/>
<dbReference type="GO" id="GO:0016740">
    <property type="term" value="F:transferase activity"/>
    <property type="evidence" value="ECO:0007669"/>
    <property type="project" value="UniProtKB-KW"/>
</dbReference>
<dbReference type="Proteomes" id="UP000748752">
    <property type="component" value="Unassembled WGS sequence"/>
</dbReference>
<evidence type="ECO:0000256" key="12">
    <source>
        <dbReference type="PIRNR" id="PIRNR006268"/>
    </source>
</evidence>
<evidence type="ECO:0000313" key="13">
    <source>
        <dbReference type="EMBL" id="MBK1629322.1"/>
    </source>
</evidence>
<comment type="similarity">
    <text evidence="2 12">Belongs to the ApbE family.</text>
</comment>
<evidence type="ECO:0000256" key="9">
    <source>
        <dbReference type="ARBA" id="ARBA00022842"/>
    </source>
</evidence>
<keyword evidence="9 12" id="KW-0460">Magnesium</keyword>
<comment type="catalytic activity">
    <reaction evidence="11 12">
        <text>L-threonyl-[protein] + FAD = FMN-L-threonyl-[protein] + AMP + H(+)</text>
        <dbReference type="Rhea" id="RHEA:36847"/>
        <dbReference type="Rhea" id="RHEA-COMP:11060"/>
        <dbReference type="Rhea" id="RHEA-COMP:11061"/>
        <dbReference type="ChEBI" id="CHEBI:15378"/>
        <dbReference type="ChEBI" id="CHEBI:30013"/>
        <dbReference type="ChEBI" id="CHEBI:57692"/>
        <dbReference type="ChEBI" id="CHEBI:74257"/>
        <dbReference type="ChEBI" id="CHEBI:456215"/>
        <dbReference type="EC" id="2.7.1.180"/>
    </reaction>
</comment>
<evidence type="ECO:0000256" key="3">
    <source>
        <dbReference type="ARBA" id="ARBA00011955"/>
    </source>
</evidence>
<keyword evidence="8 12" id="KW-0274">FAD</keyword>
<evidence type="ECO:0000256" key="4">
    <source>
        <dbReference type="ARBA" id="ARBA00016337"/>
    </source>
</evidence>
<dbReference type="PANTHER" id="PTHR30040">
    <property type="entry name" value="THIAMINE BIOSYNTHESIS LIPOPROTEIN APBE"/>
    <property type="match status" value="1"/>
</dbReference>
<keyword evidence="14" id="KW-1185">Reference proteome</keyword>
<dbReference type="PIRSF" id="PIRSF006268">
    <property type="entry name" value="ApbE"/>
    <property type="match status" value="1"/>
</dbReference>
<reference evidence="13 14" key="1">
    <citation type="journal article" date="2020" name="Microorganisms">
        <title>Osmotic Adaptation and Compatible Solute Biosynthesis of Phototrophic Bacteria as Revealed from Genome Analyses.</title>
        <authorList>
            <person name="Imhoff J.F."/>
            <person name="Rahn T."/>
            <person name="Kunzel S."/>
            <person name="Keller A."/>
            <person name="Neulinger S.C."/>
        </authorList>
    </citation>
    <scope>NUCLEOTIDE SEQUENCE [LARGE SCALE GENOMIC DNA]</scope>
    <source>
        <strain evidence="13 14">DSM 6210</strain>
    </source>
</reference>
<protein>
    <recommendedName>
        <fullName evidence="4 12">FAD:protein FMN transferase</fullName>
        <ecNumber evidence="3 12">2.7.1.180</ecNumber>
    </recommendedName>
    <alternativeName>
        <fullName evidence="10 12">Flavin transferase</fullName>
    </alternativeName>
</protein>
<dbReference type="PANTHER" id="PTHR30040:SF2">
    <property type="entry name" value="FAD:PROTEIN FMN TRANSFERASE"/>
    <property type="match status" value="1"/>
</dbReference>
<evidence type="ECO:0000256" key="2">
    <source>
        <dbReference type="ARBA" id="ARBA00008282"/>
    </source>
</evidence>
<evidence type="ECO:0000256" key="7">
    <source>
        <dbReference type="ARBA" id="ARBA00022723"/>
    </source>
</evidence>
<evidence type="ECO:0000256" key="10">
    <source>
        <dbReference type="ARBA" id="ARBA00031306"/>
    </source>
</evidence>
<evidence type="ECO:0000256" key="1">
    <source>
        <dbReference type="ARBA" id="ARBA00001946"/>
    </source>
</evidence>
<comment type="caution">
    <text evidence="13">The sequence shown here is derived from an EMBL/GenBank/DDBJ whole genome shotgun (WGS) entry which is preliminary data.</text>
</comment>
<evidence type="ECO:0000256" key="8">
    <source>
        <dbReference type="ARBA" id="ARBA00022827"/>
    </source>
</evidence>
<organism evidence="13 14">
    <name type="scientific">Thiohalocapsa halophila</name>
    <dbReference type="NCBI Taxonomy" id="69359"/>
    <lineage>
        <taxon>Bacteria</taxon>
        <taxon>Pseudomonadati</taxon>
        <taxon>Pseudomonadota</taxon>
        <taxon>Gammaproteobacteria</taxon>
        <taxon>Chromatiales</taxon>
        <taxon>Chromatiaceae</taxon>
        <taxon>Thiohalocapsa</taxon>
    </lineage>
</organism>
<evidence type="ECO:0000313" key="14">
    <source>
        <dbReference type="Proteomes" id="UP000748752"/>
    </source>
</evidence>
<dbReference type="EMBL" id="NRRV01000001">
    <property type="protein sequence ID" value="MBK1629322.1"/>
    <property type="molecule type" value="Genomic_DNA"/>
</dbReference>